<dbReference type="Proteomes" id="UP000265703">
    <property type="component" value="Unassembled WGS sequence"/>
</dbReference>
<dbReference type="EMBL" id="QKYT01000014">
    <property type="protein sequence ID" value="RIA98586.1"/>
    <property type="molecule type" value="Genomic_DNA"/>
</dbReference>
<dbReference type="OrthoDB" id="2324048at2759"/>
<keyword evidence="3" id="KW-1185">Reference proteome</keyword>
<keyword evidence="1" id="KW-1133">Transmembrane helix</keyword>
<keyword evidence="1" id="KW-0812">Transmembrane</keyword>
<evidence type="ECO:0000256" key="1">
    <source>
        <dbReference type="SAM" id="Phobius"/>
    </source>
</evidence>
<evidence type="ECO:0000313" key="3">
    <source>
        <dbReference type="Proteomes" id="UP000265703"/>
    </source>
</evidence>
<gene>
    <name evidence="2" type="ORF">C1645_749766</name>
</gene>
<name>A0A397TNW4_9GLOM</name>
<evidence type="ECO:0000313" key="2">
    <source>
        <dbReference type="EMBL" id="RIA98586.1"/>
    </source>
</evidence>
<proteinExistence type="predicted"/>
<comment type="caution">
    <text evidence="2">The sequence shown here is derived from an EMBL/GenBank/DDBJ whole genome shotgun (WGS) entry which is preliminary data.</text>
</comment>
<sequence length="368" mass="42260">MKPRQVLEIFTAAQKRTEPKSLVIARIVIAILFFVILIGYIYVQIDDVRLDTPVFTTVQSHDEEKMIPMPNLHFTYENQFIITCEVNGQNCSSHLQPPELSQGNYEIIFKADGLNFIRNDVKTLEFNFMVNNPINPITDLGIGLRIFDSKVQDPLDIKNYKETNTHVVDDLLSLIDLNFYRLSSQQYHIIELSITQRKVIKEYWWNILGIPPSYADESYISSQLESHPDTSTVTYAKLVLGVRSWRIPLFDTVGQIAGVAGTLSILYAFLFGAGPSAIQSWGIVQKMKCFGIRKGVRKHLNRRYPKLPFVNTSKTVKDDEIVVDNVNDYDEVLERLDAIERFLKEYVVDANFLEQLEKLDTENKNNGK</sequence>
<accession>A0A397TNW4</accession>
<dbReference type="AlphaFoldDB" id="A0A397TNW4"/>
<protein>
    <submittedName>
        <fullName evidence="2">Uncharacterized protein</fullName>
    </submittedName>
</protein>
<feature type="transmembrane region" description="Helical" evidence="1">
    <location>
        <begin position="21"/>
        <end position="43"/>
    </location>
</feature>
<keyword evidence="1" id="KW-0472">Membrane</keyword>
<organism evidence="2 3">
    <name type="scientific">Glomus cerebriforme</name>
    <dbReference type="NCBI Taxonomy" id="658196"/>
    <lineage>
        <taxon>Eukaryota</taxon>
        <taxon>Fungi</taxon>
        <taxon>Fungi incertae sedis</taxon>
        <taxon>Mucoromycota</taxon>
        <taxon>Glomeromycotina</taxon>
        <taxon>Glomeromycetes</taxon>
        <taxon>Glomerales</taxon>
        <taxon>Glomeraceae</taxon>
        <taxon>Glomus</taxon>
    </lineage>
</organism>
<reference evidence="2 3" key="1">
    <citation type="submission" date="2018-06" db="EMBL/GenBank/DDBJ databases">
        <title>Comparative genomics reveals the genomic features of Rhizophagus irregularis, R. cerebriforme, R. diaphanum and Gigaspora rosea, and their symbiotic lifestyle signature.</title>
        <authorList>
            <person name="Morin E."/>
            <person name="San Clemente H."/>
            <person name="Chen E.C.H."/>
            <person name="De La Providencia I."/>
            <person name="Hainaut M."/>
            <person name="Kuo A."/>
            <person name="Kohler A."/>
            <person name="Murat C."/>
            <person name="Tang N."/>
            <person name="Roy S."/>
            <person name="Loubradou J."/>
            <person name="Henrissat B."/>
            <person name="Grigoriev I.V."/>
            <person name="Corradi N."/>
            <person name="Roux C."/>
            <person name="Martin F.M."/>
        </authorList>
    </citation>
    <scope>NUCLEOTIDE SEQUENCE [LARGE SCALE GENOMIC DNA]</scope>
    <source>
        <strain evidence="2 3">DAOM 227022</strain>
    </source>
</reference>